<evidence type="ECO:0000256" key="3">
    <source>
        <dbReference type="SAM" id="MobiDB-lite"/>
    </source>
</evidence>
<feature type="compositionally biased region" description="Low complexity" evidence="3">
    <location>
        <begin position="16"/>
        <end position="25"/>
    </location>
</feature>
<feature type="transmembrane region" description="Helical" evidence="4">
    <location>
        <begin position="398"/>
        <end position="417"/>
    </location>
</feature>
<sequence>MSESNTRESIDADPDGAGSSGRLRSGSGGIGTRRLLVAIVVGLLLVVGGTGVGNWATTSSGDVDVRETTIETESGLELSATVYEPVGASPDDPAPAALLIHGYTGHRGTMSSFATELADRGYVAVTVDQPGHGGSDPPAFADGWGGPASLEYTRSLETVDESRVALAGHSMGGFASLAAAEAHPDGYQSLTLIGSTWGFSGAPGANETFPRNMAVVYAPYDEFSPAMWNESVPGDVNEGDKMAGAFPTASAIEPGTTYGSIEDGTARTYTAPPTIHSGMHRSTTAVGDTVEWIERTTGGAEEPSVDDQRWYWASIGHALALLGGLVVGVGVTALVWRRTGDTAGRATRADRDAESRVARSTTLGLSALPALTIYPLYAIGTVVVPTTRLTHQQLTHGYVLWIAGTIALAAGIVRWRHGGVDRASLRALRPDRSTAGRALLAAVAGSGALYAIAAVADAVAGGALDAWMIGFSPLSALRWISLAVYVLPITAAAVAFAAGLESVVGVGVGGSKSLPRALGRALAVTCGGLVVFLAVQYVPLFLGYGMPVPSAGPLAITAITATGTLVVATVVATATTRLTDSSLTGGVLTGLLVTWLIVATSPIHVAPL</sequence>
<feature type="transmembrane region" description="Helical" evidence="4">
    <location>
        <begin position="521"/>
        <end position="542"/>
    </location>
</feature>
<dbReference type="Pfam" id="PF00561">
    <property type="entry name" value="Abhydrolase_1"/>
    <property type="match status" value="1"/>
</dbReference>
<feature type="transmembrane region" description="Helical" evidence="4">
    <location>
        <begin position="35"/>
        <end position="56"/>
    </location>
</feature>
<evidence type="ECO:0000256" key="1">
    <source>
        <dbReference type="ARBA" id="ARBA00022801"/>
    </source>
</evidence>
<reference evidence="7" key="1">
    <citation type="submission" date="2016-10" db="EMBL/GenBank/DDBJ databases">
        <authorList>
            <person name="Varghese N."/>
            <person name="Submissions S."/>
        </authorList>
    </citation>
    <scope>NUCLEOTIDE SEQUENCE [LARGE SCALE GENOMIC DNA]</scope>
    <source>
        <strain evidence="7">DSM 25055</strain>
    </source>
</reference>
<keyword evidence="4" id="KW-0812">Transmembrane</keyword>
<dbReference type="AlphaFoldDB" id="A0A1H9FSN5"/>
<dbReference type="PANTHER" id="PTHR22946">
    <property type="entry name" value="DIENELACTONE HYDROLASE DOMAIN-CONTAINING PROTEIN-RELATED"/>
    <property type="match status" value="1"/>
</dbReference>
<evidence type="ECO:0000313" key="6">
    <source>
        <dbReference type="EMBL" id="SEQ40866.1"/>
    </source>
</evidence>
<evidence type="ECO:0000256" key="2">
    <source>
        <dbReference type="ARBA" id="ARBA00038115"/>
    </source>
</evidence>
<dbReference type="SUPFAM" id="SSF53474">
    <property type="entry name" value="alpha/beta-Hydrolases"/>
    <property type="match status" value="1"/>
</dbReference>
<dbReference type="EMBL" id="FOFD01000002">
    <property type="protein sequence ID" value="SEQ40866.1"/>
    <property type="molecule type" value="Genomic_DNA"/>
</dbReference>
<keyword evidence="7" id="KW-1185">Reference proteome</keyword>
<evidence type="ECO:0000313" key="7">
    <source>
        <dbReference type="Proteomes" id="UP000199114"/>
    </source>
</evidence>
<feature type="transmembrane region" description="Helical" evidence="4">
    <location>
        <begin position="357"/>
        <end position="378"/>
    </location>
</feature>
<organism evidence="6 7">
    <name type="scientific">Natrinema salaciae</name>
    <dbReference type="NCBI Taxonomy" id="1186196"/>
    <lineage>
        <taxon>Archaea</taxon>
        <taxon>Methanobacteriati</taxon>
        <taxon>Methanobacteriota</taxon>
        <taxon>Stenosarchaea group</taxon>
        <taxon>Halobacteria</taxon>
        <taxon>Halobacteriales</taxon>
        <taxon>Natrialbaceae</taxon>
        <taxon>Natrinema</taxon>
    </lineage>
</organism>
<feature type="transmembrane region" description="Helical" evidence="4">
    <location>
        <begin position="438"/>
        <end position="456"/>
    </location>
</feature>
<dbReference type="OrthoDB" id="292932at2157"/>
<feature type="transmembrane region" description="Helical" evidence="4">
    <location>
        <begin position="310"/>
        <end position="336"/>
    </location>
</feature>
<dbReference type="Proteomes" id="UP000199114">
    <property type="component" value="Unassembled WGS sequence"/>
</dbReference>
<feature type="region of interest" description="Disordered" evidence="3">
    <location>
        <begin position="1"/>
        <end position="25"/>
    </location>
</feature>
<dbReference type="InterPro" id="IPR000073">
    <property type="entry name" value="AB_hydrolase_1"/>
</dbReference>
<comment type="similarity">
    <text evidence="2">Belongs to the AB hydrolase superfamily. FUS2 hydrolase family.</text>
</comment>
<feature type="compositionally biased region" description="Basic and acidic residues" evidence="3">
    <location>
        <begin position="1"/>
        <end position="10"/>
    </location>
</feature>
<keyword evidence="4" id="KW-1133">Transmembrane helix</keyword>
<evidence type="ECO:0000256" key="4">
    <source>
        <dbReference type="SAM" id="Phobius"/>
    </source>
</evidence>
<feature type="transmembrane region" description="Helical" evidence="4">
    <location>
        <begin position="476"/>
        <end position="500"/>
    </location>
</feature>
<dbReference type="InterPro" id="IPR029058">
    <property type="entry name" value="AB_hydrolase_fold"/>
</dbReference>
<dbReference type="Gene3D" id="3.40.50.1820">
    <property type="entry name" value="alpha/beta hydrolase"/>
    <property type="match status" value="1"/>
</dbReference>
<feature type="domain" description="AB hydrolase-1" evidence="5">
    <location>
        <begin position="98"/>
        <end position="196"/>
    </location>
</feature>
<keyword evidence="4" id="KW-0472">Membrane</keyword>
<dbReference type="PANTHER" id="PTHR22946:SF9">
    <property type="entry name" value="POLYKETIDE TRANSFERASE AF380"/>
    <property type="match status" value="1"/>
</dbReference>
<accession>A0A1H9FSN5</accession>
<dbReference type="RefSeq" id="WP_090616226.1">
    <property type="nucleotide sequence ID" value="NZ_FOFD01000002.1"/>
</dbReference>
<dbReference type="InterPro" id="IPR050261">
    <property type="entry name" value="FrsA_esterase"/>
</dbReference>
<dbReference type="GO" id="GO:0016788">
    <property type="term" value="F:hydrolase activity, acting on ester bonds"/>
    <property type="evidence" value="ECO:0007669"/>
    <property type="project" value="UniProtKB-ARBA"/>
</dbReference>
<evidence type="ECO:0000259" key="5">
    <source>
        <dbReference type="Pfam" id="PF00561"/>
    </source>
</evidence>
<name>A0A1H9FSN5_9EURY</name>
<gene>
    <name evidence="6" type="ORF">SAMN04489841_1665</name>
</gene>
<proteinExistence type="inferred from homology"/>
<dbReference type="PRINTS" id="PR00111">
    <property type="entry name" value="ABHYDROLASE"/>
</dbReference>
<keyword evidence="1 6" id="KW-0378">Hydrolase</keyword>
<feature type="transmembrane region" description="Helical" evidence="4">
    <location>
        <begin position="586"/>
        <end position="605"/>
    </location>
</feature>
<protein>
    <submittedName>
        <fullName evidence="6">Alpha/beta hydrolase family protein</fullName>
    </submittedName>
</protein>
<feature type="transmembrane region" description="Helical" evidence="4">
    <location>
        <begin position="554"/>
        <end position="574"/>
    </location>
</feature>
<dbReference type="STRING" id="1186196.SAMN04489841_1665"/>